<feature type="region of interest" description="Disordered" evidence="1">
    <location>
        <begin position="1"/>
        <end position="22"/>
    </location>
</feature>
<evidence type="ECO:0000313" key="2">
    <source>
        <dbReference type="EMBL" id="GAJ14022.1"/>
    </source>
</evidence>
<comment type="caution">
    <text evidence="2">The sequence shown here is derived from an EMBL/GenBank/DDBJ whole genome shotgun (WGS) entry which is preliminary data.</text>
</comment>
<evidence type="ECO:0000256" key="1">
    <source>
        <dbReference type="SAM" id="MobiDB-lite"/>
    </source>
</evidence>
<gene>
    <name evidence="2" type="ORF">S12H4_46062</name>
</gene>
<accession>X1VAV6</accession>
<reference evidence="2" key="1">
    <citation type="journal article" date="2014" name="Front. Microbiol.">
        <title>High frequency of phylogenetically diverse reductive dehalogenase-homologous genes in deep subseafloor sedimentary metagenomes.</title>
        <authorList>
            <person name="Kawai M."/>
            <person name="Futagami T."/>
            <person name="Toyoda A."/>
            <person name="Takaki Y."/>
            <person name="Nishi S."/>
            <person name="Hori S."/>
            <person name="Arai W."/>
            <person name="Tsubouchi T."/>
            <person name="Morono Y."/>
            <person name="Uchiyama I."/>
            <person name="Ito T."/>
            <person name="Fujiyama A."/>
            <person name="Inagaki F."/>
            <person name="Takami H."/>
        </authorList>
    </citation>
    <scope>NUCLEOTIDE SEQUENCE</scope>
    <source>
        <strain evidence="2">Expedition CK06-06</strain>
    </source>
</reference>
<sequence length="57" mass="6423">MEKGIGKELPDEEFFPDQDGDQAKNQIYLGAAGNCLRNELIQEHYHATDYDSLHCPG</sequence>
<proteinExistence type="predicted"/>
<name>X1VAV6_9ZZZZ</name>
<protein>
    <submittedName>
        <fullName evidence="2">Uncharacterized protein</fullName>
    </submittedName>
</protein>
<feature type="compositionally biased region" description="Acidic residues" evidence="1">
    <location>
        <begin position="10"/>
        <end position="20"/>
    </location>
</feature>
<organism evidence="2">
    <name type="scientific">marine sediment metagenome</name>
    <dbReference type="NCBI Taxonomy" id="412755"/>
    <lineage>
        <taxon>unclassified sequences</taxon>
        <taxon>metagenomes</taxon>
        <taxon>ecological metagenomes</taxon>
    </lineage>
</organism>
<dbReference type="AlphaFoldDB" id="X1VAV6"/>
<dbReference type="EMBL" id="BARW01028543">
    <property type="protein sequence ID" value="GAJ14022.1"/>
    <property type="molecule type" value="Genomic_DNA"/>
</dbReference>